<dbReference type="RefSeq" id="XP_071936334.1">
    <property type="nucleotide sequence ID" value="XM_072080233.1"/>
</dbReference>
<keyword evidence="2" id="KW-0732">Signal</keyword>
<feature type="chain" id="PRO_5046214400" evidence="2">
    <location>
        <begin position="19"/>
        <end position="271"/>
    </location>
</feature>
<feature type="compositionally biased region" description="Polar residues" evidence="1">
    <location>
        <begin position="231"/>
        <end position="241"/>
    </location>
</feature>
<evidence type="ECO:0000313" key="4">
    <source>
        <dbReference type="RefSeq" id="XP_071936334.1"/>
    </source>
</evidence>
<proteinExistence type="predicted"/>
<accession>A0ABM4WX16</accession>
<feature type="compositionally biased region" description="Acidic residues" evidence="1">
    <location>
        <begin position="262"/>
        <end position="271"/>
    </location>
</feature>
<protein>
    <submittedName>
        <fullName evidence="4">Uncharacterized protein isoform X1</fullName>
    </submittedName>
</protein>
<reference evidence="4" key="1">
    <citation type="submission" date="2025-08" db="UniProtKB">
        <authorList>
            <consortium name="RefSeq"/>
        </authorList>
    </citation>
    <scope>IDENTIFICATION</scope>
    <source>
        <tissue evidence="4">Leaves</tissue>
    </source>
</reference>
<gene>
    <name evidence="4" type="primary">LOC140036952</name>
</gene>
<dbReference type="GeneID" id="140036952"/>
<evidence type="ECO:0000256" key="1">
    <source>
        <dbReference type="SAM" id="MobiDB-lite"/>
    </source>
</evidence>
<keyword evidence="3" id="KW-1185">Reference proteome</keyword>
<feature type="signal peptide" evidence="2">
    <location>
        <begin position="1"/>
        <end position="18"/>
    </location>
</feature>
<organism evidence="3 4">
    <name type="scientific">Coffea arabica</name>
    <name type="common">Arabian coffee</name>
    <dbReference type="NCBI Taxonomy" id="13443"/>
    <lineage>
        <taxon>Eukaryota</taxon>
        <taxon>Viridiplantae</taxon>
        <taxon>Streptophyta</taxon>
        <taxon>Embryophyta</taxon>
        <taxon>Tracheophyta</taxon>
        <taxon>Spermatophyta</taxon>
        <taxon>Magnoliopsida</taxon>
        <taxon>eudicotyledons</taxon>
        <taxon>Gunneridae</taxon>
        <taxon>Pentapetalae</taxon>
        <taxon>asterids</taxon>
        <taxon>lamiids</taxon>
        <taxon>Gentianales</taxon>
        <taxon>Rubiaceae</taxon>
        <taxon>Ixoroideae</taxon>
        <taxon>Gardenieae complex</taxon>
        <taxon>Bertiereae - Coffeeae clade</taxon>
        <taxon>Coffeeae</taxon>
        <taxon>Coffea</taxon>
    </lineage>
</organism>
<evidence type="ECO:0000313" key="3">
    <source>
        <dbReference type="Proteomes" id="UP001652660"/>
    </source>
</evidence>
<feature type="region of interest" description="Disordered" evidence="1">
    <location>
        <begin position="231"/>
        <end position="271"/>
    </location>
</feature>
<dbReference type="Proteomes" id="UP001652660">
    <property type="component" value="Chromosome 2e"/>
</dbReference>
<sequence length="271" mass="30557">MIVIFLLPSLLCFGGKSSQVVWCLLFPCILLWSENRKGFTVKFLFIPGMATWYAAKVQALRYEDAVVELARRERDFFKLENELLCLKIKKLEGKNKGENFLRDTISVMSDHIAAVRSEVEALREALSVNEAKTKELLAAAPVFRSRPLTDIMDVMCVFYSVKFLGRTYVCYLGSIDCALVAPVVDLFAKKFNARLRNPGLYEIHYDGSEVKACVIPRGSWSTYNYYPTAATQQKTDSQPRSTGAEPGCSTLPRGTGIHTYFDDEDDADELQ</sequence>
<name>A0ABM4WX16_COFAR</name>
<evidence type="ECO:0000256" key="2">
    <source>
        <dbReference type="SAM" id="SignalP"/>
    </source>
</evidence>